<gene>
    <name evidence="1" type="ORF">COU87_04125</name>
</gene>
<dbReference type="InterPro" id="IPR024524">
    <property type="entry name" value="DUF3800"/>
</dbReference>
<reference evidence="2" key="1">
    <citation type="submission" date="2017-09" db="EMBL/GenBank/DDBJ databases">
        <title>Depth-based differentiation of microbial function through sediment-hosted aquifers and enrichment of novel symbionts in the deep terrestrial subsurface.</title>
        <authorList>
            <person name="Probst A.J."/>
            <person name="Ladd B."/>
            <person name="Jarett J.K."/>
            <person name="Geller-Mcgrath D.E."/>
            <person name="Sieber C.M.K."/>
            <person name="Emerson J.B."/>
            <person name="Anantharaman K."/>
            <person name="Thomas B.C."/>
            <person name="Malmstrom R."/>
            <person name="Stieglmeier M."/>
            <person name="Klingl A."/>
            <person name="Woyke T."/>
            <person name="Ryan C.M."/>
            <person name="Banfield J.F."/>
        </authorList>
    </citation>
    <scope>NUCLEOTIDE SEQUENCE [LARGE SCALE GENOMIC DNA]</scope>
</reference>
<evidence type="ECO:0008006" key="3">
    <source>
        <dbReference type="Google" id="ProtNLM"/>
    </source>
</evidence>
<comment type="caution">
    <text evidence="1">The sequence shown here is derived from an EMBL/GenBank/DDBJ whole genome shotgun (WGS) entry which is preliminary data.</text>
</comment>
<evidence type="ECO:0000313" key="1">
    <source>
        <dbReference type="EMBL" id="PJE61520.1"/>
    </source>
</evidence>
<protein>
    <recommendedName>
        <fullName evidence="3">DUF3800 domain-containing protein</fullName>
    </recommendedName>
</protein>
<dbReference type="AlphaFoldDB" id="A0A2M8KNN8"/>
<proteinExistence type="predicted"/>
<accession>A0A2M8KNN8</accession>
<evidence type="ECO:0000313" key="2">
    <source>
        <dbReference type="Proteomes" id="UP000230222"/>
    </source>
</evidence>
<dbReference type="EMBL" id="PFEC01000073">
    <property type="protein sequence ID" value="PJE61520.1"/>
    <property type="molecule type" value="Genomic_DNA"/>
</dbReference>
<dbReference type="Pfam" id="PF12686">
    <property type="entry name" value="DUF3800"/>
    <property type="match status" value="1"/>
</dbReference>
<dbReference type="Proteomes" id="UP000230222">
    <property type="component" value="Unassembled WGS sequence"/>
</dbReference>
<sequence length="208" mass="24829">MLVFIDESGDPGFKILRGSSPHFVIALVVFDEDLNAEEAALKIKKLRKSLKKPYSFEFKFNKCNRKLRTAFLSEIRSTTYRIRAIVFNKETMYSAHLRNNKEDFYNFALRQVLEHNNKTIKNAKIRIDGRGERAFRQQLTKYLRQSLNSQTKIVMKNVRFRDSKKDVLIQMADMIAGSLRRYYDKNTTDWNIYRKIIKHQEEDVWEFK</sequence>
<name>A0A2M8KNN8_9BACT</name>
<organism evidence="1 2">
    <name type="scientific">Candidatus Roizmanbacteria bacterium CG10_big_fil_rev_8_21_14_0_10_39_12</name>
    <dbReference type="NCBI Taxonomy" id="1974852"/>
    <lineage>
        <taxon>Bacteria</taxon>
        <taxon>Candidatus Roizmaniibacteriota</taxon>
    </lineage>
</organism>